<dbReference type="Gene3D" id="3.40.50.620">
    <property type="entry name" value="HUPs"/>
    <property type="match status" value="1"/>
</dbReference>
<evidence type="ECO:0000256" key="1">
    <source>
        <dbReference type="ARBA" id="ARBA00008791"/>
    </source>
</evidence>
<proteinExistence type="inferred from homology"/>
<dbReference type="EMBL" id="FMZM01000007">
    <property type="protein sequence ID" value="SDD30368.1"/>
    <property type="molecule type" value="Genomic_DNA"/>
</dbReference>
<gene>
    <name evidence="3" type="ORF">SAMN05421872_107131</name>
</gene>
<dbReference type="InterPro" id="IPR006015">
    <property type="entry name" value="Universal_stress_UspA"/>
</dbReference>
<dbReference type="CDD" id="cd00293">
    <property type="entry name" value="USP-like"/>
    <property type="match status" value="1"/>
</dbReference>
<protein>
    <submittedName>
        <fullName evidence="3">Nucleotide-binding universal stress protein, UspA family</fullName>
    </submittedName>
</protein>
<name>A0A1G6TMP3_9ACTN</name>
<dbReference type="AlphaFoldDB" id="A0A1G6TMP3"/>
<reference evidence="3 4" key="1">
    <citation type="submission" date="2016-10" db="EMBL/GenBank/DDBJ databases">
        <authorList>
            <person name="de Groot N.N."/>
        </authorList>
    </citation>
    <scope>NUCLEOTIDE SEQUENCE [LARGE SCALE GENOMIC DNA]</scope>
    <source>
        <strain evidence="3 4">CGMCC 4.6858</strain>
    </source>
</reference>
<evidence type="ECO:0000313" key="4">
    <source>
        <dbReference type="Proteomes" id="UP000199034"/>
    </source>
</evidence>
<dbReference type="SUPFAM" id="SSF52402">
    <property type="entry name" value="Adenine nucleotide alpha hydrolases-like"/>
    <property type="match status" value="1"/>
</dbReference>
<evidence type="ECO:0000313" key="3">
    <source>
        <dbReference type="EMBL" id="SDD30368.1"/>
    </source>
</evidence>
<accession>A0A1G6TMP3</accession>
<dbReference type="PRINTS" id="PR01438">
    <property type="entry name" value="UNVRSLSTRESS"/>
</dbReference>
<evidence type="ECO:0000259" key="2">
    <source>
        <dbReference type="Pfam" id="PF00582"/>
    </source>
</evidence>
<dbReference type="STRING" id="1045774.SAMN05421872_107131"/>
<feature type="domain" description="UspA" evidence="2">
    <location>
        <begin position="4"/>
        <end position="128"/>
    </location>
</feature>
<dbReference type="InterPro" id="IPR014729">
    <property type="entry name" value="Rossmann-like_a/b/a_fold"/>
</dbReference>
<dbReference type="Pfam" id="PF00582">
    <property type="entry name" value="Usp"/>
    <property type="match status" value="1"/>
</dbReference>
<keyword evidence="4" id="KW-1185">Reference proteome</keyword>
<dbReference type="OrthoDB" id="5419113at2"/>
<comment type="similarity">
    <text evidence="1">Belongs to the universal stress protein A family.</text>
</comment>
<dbReference type="InterPro" id="IPR006016">
    <property type="entry name" value="UspA"/>
</dbReference>
<sequence>MTLLIGYVPTPVGEAALEAGLAEAAVHGDDVVILNSPRRGSTVDADLVDEEAESALVARATAVGVTARVDHADHGPDVVATFEALVRETGARLIVIGLRRRTPVGKLVMGSSAQRILLEASVPVLAVKPA</sequence>
<dbReference type="Proteomes" id="UP000199034">
    <property type="component" value="Unassembled WGS sequence"/>
</dbReference>
<dbReference type="RefSeq" id="WP_090857014.1">
    <property type="nucleotide sequence ID" value="NZ_FMZM01000007.1"/>
</dbReference>
<organism evidence="3 4">
    <name type="scientific">Nocardioides lianchengensis</name>
    <dbReference type="NCBI Taxonomy" id="1045774"/>
    <lineage>
        <taxon>Bacteria</taxon>
        <taxon>Bacillati</taxon>
        <taxon>Actinomycetota</taxon>
        <taxon>Actinomycetes</taxon>
        <taxon>Propionibacteriales</taxon>
        <taxon>Nocardioidaceae</taxon>
        <taxon>Nocardioides</taxon>
    </lineage>
</organism>